<accession>A0A0E9XI18</accession>
<proteinExistence type="predicted"/>
<protein>
    <submittedName>
        <fullName evidence="1">Uncharacterized protein</fullName>
    </submittedName>
</protein>
<evidence type="ECO:0000313" key="1">
    <source>
        <dbReference type="EMBL" id="JAI01329.1"/>
    </source>
</evidence>
<reference evidence="1" key="1">
    <citation type="submission" date="2014-11" db="EMBL/GenBank/DDBJ databases">
        <authorList>
            <person name="Amaro Gonzalez C."/>
        </authorList>
    </citation>
    <scope>NUCLEOTIDE SEQUENCE</scope>
</reference>
<sequence length="29" mass="3284">MIYVTAKGDYSLSMTTHARGSRFVPRLKP</sequence>
<dbReference type="AlphaFoldDB" id="A0A0E9XI18"/>
<reference evidence="1" key="2">
    <citation type="journal article" date="2015" name="Fish Shellfish Immunol.">
        <title>Early steps in the European eel (Anguilla anguilla)-Vibrio vulnificus interaction in the gills: Role of the RtxA13 toxin.</title>
        <authorList>
            <person name="Callol A."/>
            <person name="Pajuelo D."/>
            <person name="Ebbesson L."/>
            <person name="Teles M."/>
            <person name="MacKenzie S."/>
            <person name="Amaro C."/>
        </authorList>
    </citation>
    <scope>NUCLEOTIDE SEQUENCE</scope>
</reference>
<name>A0A0E9XI18_ANGAN</name>
<organism evidence="1">
    <name type="scientific">Anguilla anguilla</name>
    <name type="common">European freshwater eel</name>
    <name type="synonym">Muraena anguilla</name>
    <dbReference type="NCBI Taxonomy" id="7936"/>
    <lineage>
        <taxon>Eukaryota</taxon>
        <taxon>Metazoa</taxon>
        <taxon>Chordata</taxon>
        <taxon>Craniata</taxon>
        <taxon>Vertebrata</taxon>
        <taxon>Euteleostomi</taxon>
        <taxon>Actinopterygii</taxon>
        <taxon>Neopterygii</taxon>
        <taxon>Teleostei</taxon>
        <taxon>Anguilliformes</taxon>
        <taxon>Anguillidae</taxon>
        <taxon>Anguilla</taxon>
    </lineage>
</organism>
<dbReference type="EMBL" id="GBXM01007249">
    <property type="protein sequence ID" value="JAI01329.1"/>
    <property type="molecule type" value="Transcribed_RNA"/>
</dbReference>